<dbReference type="Gene3D" id="3.30.70.380">
    <property type="entry name" value="Ferrodoxin-fold anticodon-binding domain"/>
    <property type="match status" value="1"/>
</dbReference>
<keyword evidence="6" id="KW-0067">ATP-binding</keyword>
<evidence type="ECO:0000256" key="7">
    <source>
        <dbReference type="ARBA" id="ARBA00022842"/>
    </source>
</evidence>
<dbReference type="GO" id="GO:0000287">
    <property type="term" value="F:magnesium ion binding"/>
    <property type="evidence" value="ECO:0007669"/>
    <property type="project" value="InterPro"/>
</dbReference>
<dbReference type="RefSeq" id="YP_009395681.1">
    <property type="nucleotide sequence ID" value="NC_035278.1"/>
</dbReference>
<organism evidence="12">
    <name type="scientific">Vertebrata isogona</name>
    <dbReference type="NCBI Taxonomy" id="2006944"/>
    <lineage>
        <taxon>Eukaryota</taxon>
        <taxon>Rhodophyta</taxon>
        <taxon>Florideophyceae</taxon>
        <taxon>Rhodymeniophycidae</taxon>
        <taxon>Ceramiales</taxon>
        <taxon>Rhodomelaceae</taxon>
        <taxon>Polysiphonioideae</taxon>
        <taxon>Vertebrata</taxon>
    </lineage>
</organism>
<dbReference type="AlphaFoldDB" id="A0A1Z1MEH7"/>
<gene>
    <name evidence="12" type="primary">syfB</name>
</gene>
<geneLocation type="chloroplast" evidence="12"/>
<dbReference type="SMART" id="SM00874">
    <property type="entry name" value="B5"/>
    <property type="match status" value="1"/>
</dbReference>
<dbReference type="InterPro" id="IPR005147">
    <property type="entry name" value="tRNA_synthase_B5-dom"/>
</dbReference>
<dbReference type="InterPro" id="IPR036690">
    <property type="entry name" value="Fdx_antiC-bd_sf"/>
</dbReference>
<dbReference type="SUPFAM" id="SSF54991">
    <property type="entry name" value="Anticodon-binding domain of PheRS"/>
    <property type="match status" value="1"/>
</dbReference>
<dbReference type="PROSITE" id="PS51447">
    <property type="entry name" value="FDX_ACB"/>
    <property type="match status" value="1"/>
</dbReference>
<dbReference type="SUPFAM" id="SSF46955">
    <property type="entry name" value="Putative DNA-binding domain"/>
    <property type="match status" value="2"/>
</dbReference>
<dbReference type="GO" id="GO:0006432">
    <property type="term" value="P:phenylalanyl-tRNA aminoacylation"/>
    <property type="evidence" value="ECO:0007669"/>
    <property type="project" value="InterPro"/>
</dbReference>
<evidence type="ECO:0000256" key="4">
    <source>
        <dbReference type="ARBA" id="ARBA00022723"/>
    </source>
</evidence>
<dbReference type="PROSITE" id="PS51483">
    <property type="entry name" value="B5"/>
    <property type="match status" value="1"/>
</dbReference>
<dbReference type="SUPFAM" id="SSF56037">
    <property type="entry name" value="PheT/TilS domain"/>
    <property type="match status" value="1"/>
</dbReference>
<keyword evidence="8" id="KW-0648">Protein biosynthesis</keyword>
<feature type="domain" description="B5" evidence="11">
    <location>
        <begin position="242"/>
        <end position="327"/>
    </location>
</feature>
<dbReference type="Pfam" id="PF03147">
    <property type="entry name" value="FDX-ACB"/>
    <property type="match status" value="1"/>
</dbReference>
<evidence type="ECO:0000256" key="5">
    <source>
        <dbReference type="ARBA" id="ARBA00022741"/>
    </source>
</evidence>
<dbReference type="GO" id="GO:0005524">
    <property type="term" value="F:ATP binding"/>
    <property type="evidence" value="ECO:0007669"/>
    <property type="project" value="UniProtKB-KW"/>
</dbReference>
<evidence type="ECO:0000256" key="8">
    <source>
        <dbReference type="ARBA" id="ARBA00022917"/>
    </source>
</evidence>
<dbReference type="InterPro" id="IPR005121">
    <property type="entry name" value="Fdx_antiC-bd"/>
</dbReference>
<keyword evidence="12" id="KW-0150">Chloroplast</keyword>
<evidence type="ECO:0000313" key="12">
    <source>
        <dbReference type="EMBL" id="ARW64477.1"/>
    </source>
</evidence>
<feature type="domain" description="FDX-ACB" evidence="10">
    <location>
        <begin position="561"/>
        <end position="648"/>
    </location>
</feature>
<keyword evidence="9" id="KW-0030">Aminoacyl-tRNA synthetase</keyword>
<comment type="cofactor">
    <cofactor evidence="1">
        <name>Mg(2+)</name>
        <dbReference type="ChEBI" id="CHEBI:18420"/>
    </cofactor>
</comment>
<dbReference type="GeneID" id="33357657"/>
<keyword evidence="3 12" id="KW-0436">Ligase</keyword>
<evidence type="ECO:0000259" key="11">
    <source>
        <dbReference type="PROSITE" id="PS51483"/>
    </source>
</evidence>
<dbReference type="Pfam" id="PF17759">
    <property type="entry name" value="tRNA_synthFbeta"/>
    <property type="match status" value="1"/>
</dbReference>
<protein>
    <recommendedName>
        <fullName evidence="2">phenylalanine--tRNA ligase</fullName>
        <ecNumber evidence="2">6.1.1.20</ecNumber>
    </recommendedName>
</protein>
<dbReference type="InterPro" id="IPR041616">
    <property type="entry name" value="PheRS_beta_core"/>
</dbReference>
<dbReference type="EC" id="6.1.1.20" evidence="2"/>
<evidence type="ECO:0000259" key="10">
    <source>
        <dbReference type="PROSITE" id="PS51447"/>
    </source>
</evidence>
<keyword evidence="5" id="KW-0547">Nucleotide-binding</keyword>
<evidence type="ECO:0000256" key="2">
    <source>
        <dbReference type="ARBA" id="ARBA00012814"/>
    </source>
</evidence>
<proteinExistence type="predicted"/>
<dbReference type="Gene3D" id="3.30.56.10">
    <property type="match status" value="2"/>
</dbReference>
<sequence>MKFSWQLINSFIRVEEKKFKEIEDRLILSGIEIENIEKSNNDKILDLSITTNRKEINSVFSLAREISIITNTEMTTVPTKLKFTKNNHKEINSNSTHLNYIRIHVIDNRTDIQTPQWILNQLKINKIRPKNILENVQQYIKIKWGQTFSIIDKTNSMTFILENQLQDNENFITSLINKKKIYENKLALIIFKTKKTKLNNNLKNYDDNEFYENYYIESLKIITTLYKNTIGKYEENYKLLKLTTTKVNLKHSTINKCLGSIHNKQVKFLEITNTIKILKRLYLSPQYVRNKRLFTLQIPEYRSHDLKRDIDIIEEIGKIHEFRNFYSINKKNKKRGHKSTNLININNIKIALRNLGLNEVINCSLTTNNLYTLDTLKIYNPISTEQQELRKNIVEGLIKNYEHHVKYSNKNLLIFEIGKVFNKDKNTNFSIENKSLGGLIHATEYNRKDWLERPQGIHLLQIKGLIELFLEKINAEIELIYISNKTEKHSINNLIIQSSQIGIYNKKNNKIIGAIGELSKKNLSKTQKKLGKVYIFEIDLKSLISCIKLKKHLSYRKNAYSGYPSIVRDISIKIKKHRNIQEIEEKINDISHKLIESIKIFNEYTNNNINQDRSIGIRITYRSFEKTLKIADIEEINHKVNKIINNIK</sequence>
<evidence type="ECO:0000256" key="6">
    <source>
        <dbReference type="ARBA" id="ARBA00022840"/>
    </source>
</evidence>
<dbReference type="InterPro" id="IPR009061">
    <property type="entry name" value="DNA-bd_dom_put_sf"/>
</dbReference>
<dbReference type="Pfam" id="PF03484">
    <property type="entry name" value="B5"/>
    <property type="match status" value="1"/>
</dbReference>
<keyword evidence="7" id="KW-0460">Magnesium</keyword>
<evidence type="ECO:0000256" key="3">
    <source>
        <dbReference type="ARBA" id="ARBA00022598"/>
    </source>
</evidence>
<reference evidence="12" key="1">
    <citation type="journal article" date="2017" name="J. Phycol.">
        <title>Analysis of chloroplast genomes and a supermatrix inform reclassification of the Rhodomelaceae (Rhodophyta).</title>
        <authorList>
            <person name="Diaz-Tapia P."/>
            <person name="Maggs C.A."/>
            <person name="West J.A."/>
            <person name="Verbruggen H."/>
        </authorList>
    </citation>
    <scope>NUCLEOTIDE SEQUENCE</scope>
    <source>
        <strain evidence="12">PD831</strain>
    </source>
</reference>
<name>A0A1Z1MEH7_9FLOR</name>
<dbReference type="SMART" id="SM00896">
    <property type="entry name" value="FDX-ACB"/>
    <property type="match status" value="1"/>
</dbReference>
<dbReference type="InterPro" id="IPR045864">
    <property type="entry name" value="aa-tRNA-synth_II/BPL/LPL"/>
</dbReference>
<dbReference type="GO" id="GO:0004826">
    <property type="term" value="F:phenylalanine-tRNA ligase activity"/>
    <property type="evidence" value="ECO:0007669"/>
    <property type="project" value="UniProtKB-EC"/>
</dbReference>
<dbReference type="EMBL" id="MF101433">
    <property type="protein sequence ID" value="ARW64477.1"/>
    <property type="molecule type" value="Genomic_DNA"/>
</dbReference>
<keyword evidence="4" id="KW-0479">Metal-binding</keyword>
<dbReference type="SUPFAM" id="SSF55681">
    <property type="entry name" value="Class II aaRS and biotin synthetases"/>
    <property type="match status" value="1"/>
</dbReference>
<dbReference type="GO" id="GO:0003723">
    <property type="term" value="F:RNA binding"/>
    <property type="evidence" value="ECO:0007669"/>
    <property type="project" value="InterPro"/>
</dbReference>
<evidence type="ECO:0000256" key="9">
    <source>
        <dbReference type="ARBA" id="ARBA00023146"/>
    </source>
</evidence>
<accession>A0A1Z1MEH7</accession>
<dbReference type="Gene3D" id="3.30.930.10">
    <property type="entry name" value="Bira Bifunctional Protein, Domain 2"/>
    <property type="match status" value="1"/>
</dbReference>
<keyword evidence="12" id="KW-0934">Plastid</keyword>
<evidence type="ECO:0000256" key="1">
    <source>
        <dbReference type="ARBA" id="ARBA00001946"/>
    </source>
</evidence>